<name>A0A0C6E657_STAAU</name>
<dbReference type="AlphaFoldDB" id="A0A0C6E657"/>
<dbReference type="EMBL" id="AB983197">
    <property type="protein sequence ID" value="BAQ25898.1"/>
    <property type="molecule type" value="Genomic_DNA"/>
</dbReference>
<feature type="transmembrane region" description="Helical" evidence="1">
    <location>
        <begin position="30"/>
        <end position="46"/>
    </location>
</feature>
<feature type="transmembrane region" description="Helical" evidence="1">
    <location>
        <begin position="84"/>
        <end position="105"/>
    </location>
</feature>
<keyword evidence="1" id="KW-1133">Transmembrane helix</keyword>
<reference evidence="2" key="1">
    <citation type="submission" date="2014-08" db="EMBL/GenBank/DDBJ databases">
        <title>Comparative genomics of MRSA.</title>
        <authorList>
            <person name="Yamamoto T."/>
        </authorList>
    </citation>
    <scope>NUCLEOTIDE SEQUENCE</scope>
    <source>
        <strain evidence="2">OC3</strain>
    </source>
</reference>
<protein>
    <submittedName>
        <fullName evidence="2">Uncharacterized protein</fullName>
    </submittedName>
</protein>
<evidence type="ECO:0000256" key="1">
    <source>
        <dbReference type="SAM" id="Phobius"/>
    </source>
</evidence>
<organism evidence="2">
    <name type="scientific">Staphylococcus aureus</name>
    <dbReference type="NCBI Taxonomy" id="1280"/>
    <lineage>
        <taxon>Bacteria</taxon>
        <taxon>Bacillati</taxon>
        <taxon>Bacillota</taxon>
        <taxon>Bacilli</taxon>
        <taxon>Bacillales</taxon>
        <taxon>Staphylococcaceae</taxon>
        <taxon>Staphylococcus</taxon>
    </lineage>
</organism>
<accession>A0A0C6E657</accession>
<evidence type="ECO:0000313" key="2">
    <source>
        <dbReference type="EMBL" id="BAQ25898.1"/>
    </source>
</evidence>
<feature type="transmembrane region" description="Helical" evidence="1">
    <location>
        <begin position="117"/>
        <end position="140"/>
    </location>
</feature>
<keyword evidence="1" id="KW-0472">Membrane</keyword>
<dbReference type="RefSeq" id="WP_046377022.1">
    <property type="nucleotide sequence ID" value="NZ_BBKC01000022.1"/>
</dbReference>
<keyword evidence="1" id="KW-0812">Transmembrane</keyword>
<feature type="transmembrane region" description="Helical" evidence="1">
    <location>
        <begin position="52"/>
        <end position="72"/>
    </location>
</feature>
<proteinExistence type="predicted"/>
<sequence>METKNLSLKIDATKIEVAGIKNKFTAQCKLAYSFITTIATIFATIYSDGKQLVIFSMLLFVFPSFIESFGIANENKVITAIVKIYKYIFFIVSLFLFIIFVWYFYDKQDAYNYTKVIGDILLIVSIFINLVYSLISYLNLRYNINEHIALAAVEQSTLEKQKERLHFQDNIKKAHKKVYREFVSKQNKDKKGKDK</sequence>